<reference evidence="5" key="2">
    <citation type="submission" date="2023-04" db="EMBL/GenBank/DDBJ databases">
        <authorList>
            <person name="Bruccoleri R.E."/>
            <person name="Oakeley E.J."/>
            <person name="Faust A.-M."/>
            <person name="Dessus-Babus S."/>
            <person name="Altorfer M."/>
            <person name="Burckhardt D."/>
            <person name="Oertli M."/>
            <person name="Naumann U."/>
            <person name="Petersen F."/>
            <person name="Wong J."/>
        </authorList>
    </citation>
    <scope>NUCLEOTIDE SEQUENCE</scope>
    <source>
        <strain evidence="5">GSM-AAB239-AS_SAM_17_03QT</strain>
        <tissue evidence="5">Leaf</tissue>
    </source>
</reference>
<comment type="caution">
    <text evidence="5">The sequence shown here is derived from an EMBL/GenBank/DDBJ whole genome shotgun (WGS) entry which is preliminary data.</text>
</comment>
<dbReference type="Pfam" id="PF00232">
    <property type="entry name" value="Glyco_hydro_1"/>
    <property type="match status" value="1"/>
</dbReference>
<evidence type="ECO:0000313" key="5">
    <source>
        <dbReference type="EMBL" id="KAJ6832092.1"/>
    </source>
</evidence>
<dbReference type="FunFam" id="3.20.20.80:FF:000022">
    <property type="entry name" value="Beta-glucosidase 11"/>
    <property type="match status" value="1"/>
</dbReference>
<accession>A0AAX6GU59</accession>
<organism evidence="5 6">
    <name type="scientific">Iris pallida</name>
    <name type="common">Sweet iris</name>
    <dbReference type="NCBI Taxonomy" id="29817"/>
    <lineage>
        <taxon>Eukaryota</taxon>
        <taxon>Viridiplantae</taxon>
        <taxon>Streptophyta</taxon>
        <taxon>Embryophyta</taxon>
        <taxon>Tracheophyta</taxon>
        <taxon>Spermatophyta</taxon>
        <taxon>Magnoliopsida</taxon>
        <taxon>Liliopsida</taxon>
        <taxon>Asparagales</taxon>
        <taxon>Iridaceae</taxon>
        <taxon>Iridoideae</taxon>
        <taxon>Irideae</taxon>
        <taxon>Iris</taxon>
    </lineage>
</organism>
<comment type="similarity">
    <text evidence="1 3">Belongs to the glycosyl hydrolase 1 family.</text>
</comment>
<keyword evidence="4" id="KW-0812">Transmembrane</keyword>
<dbReference type="AlphaFoldDB" id="A0AAX6GU59"/>
<dbReference type="InterPro" id="IPR033132">
    <property type="entry name" value="GH_1_N_CS"/>
</dbReference>
<dbReference type="EMBL" id="JANAVB010016197">
    <property type="protein sequence ID" value="KAJ6832092.1"/>
    <property type="molecule type" value="Genomic_DNA"/>
</dbReference>
<keyword evidence="4" id="KW-0472">Membrane</keyword>
<evidence type="ECO:0000256" key="3">
    <source>
        <dbReference type="RuleBase" id="RU003690"/>
    </source>
</evidence>
<feature type="transmembrane region" description="Helical" evidence="4">
    <location>
        <begin position="71"/>
        <end position="90"/>
    </location>
</feature>
<dbReference type="PRINTS" id="PR00131">
    <property type="entry name" value="GLHYDRLASE1"/>
</dbReference>
<dbReference type="SUPFAM" id="SSF51445">
    <property type="entry name" value="(Trans)glycosidases"/>
    <property type="match status" value="1"/>
</dbReference>
<evidence type="ECO:0000256" key="2">
    <source>
        <dbReference type="ARBA" id="ARBA00022801"/>
    </source>
</evidence>
<dbReference type="InterPro" id="IPR017853">
    <property type="entry name" value="GH"/>
</dbReference>
<dbReference type="InterPro" id="IPR001360">
    <property type="entry name" value="Glyco_hydro_1"/>
</dbReference>
<evidence type="ECO:0000256" key="4">
    <source>
        <dbReference type="SAM" id="Phobius"/>
    </source>
</evidence>
<proteinExistence type="inferred from homology"/>
<protein>
    <submittedName>
        <fullName evidence="5">Beta-glucosidase 31-like isoform X1</fullName>
    </submittedName>
</protein>
<keyword evidence="4" id="KW-1133">Transmembrane helix</keyword>
<dbReference type="PANTHER" id="PTHR10353:SF29">
    <property type="entry name" value="BETA-GLUCOSIDASE 11"/>
    <property type="match status" value="1"/>
</dbReference>
<keyword evidence="2" id="KW-0378">Hydrolase</keyword>
<evidence type="ECO:0000313" key="6">
    <source>
        <dbReference type="Proteomes" id="UP001140949"/>
    </source>
</evidence>
<dbReference type="Gene3D" id="3.20.20.80">
    <property type="entry name" value="Glycosidases"/>
    <property type="match status" value="1"/>
</dbReference>
<dbReference type="Proteomes" id="UP001140949">
    <property type="component" value="Unassembled WGS sequence"/>
</dbReference>
<dbReference type="PANTHER" id="PTHR10353">
    <property type="entry name" value="GLYCOSYL HYDROLASE"/>
    <property type="match status" value="1"/>
</dbReference>
<name>A0AAX6GU59_IRIPA</name>
<dbReference type="PROSITE" id="PS00653">
    <property type="entry name" value="GLYCOSYL_HYDROL_F1_2"/>
    <property type="match status" value="1"/>
</dbReference>
<reference evidence="5" key="1">
    <citation type="journal article" date="2023" name="GigaByte">
        <title>Genome assembly of the bearded iris, Iris pallida Lam.</title>
        <authorList>
            <person name="Bruccoleri R.E."/>
            <person name="Oakeley E.J."/>
            <person name="Faust A.M.E."/>
            <person name="Altorfer M."/>
            <person name="Dessus-Babus S."/>
            <person name="Burckhardt D."/>
            <person name="Oertli M."/>
            <person name="Naumann U."/>
            <person name="Petersen F."/>
            <person name="Wong J."/>
        </authorList>
    </citation>
    <scope>NUCLEOTIDE SEQUENCE</scope>
    <source>
        <strain evidence="5">GSM-AAB239-AS_SAM_17_03QT</strain>
    </source>
</reference>
<gene>
    <name evidence="5" type="ORF">M6B38_345515</name>
</gene>
<sequence>MRATKHCHRRNATREAFFTKLRYKKSMLSFHILHICSLGCEEPTRLANDNREGPRTRCRGKPIIDRMRRGCMWRSNTILVVAVVLLQLLVAEPISADVAGAAVTRDDFPAGFIFGAGTSAYQAEGAAAEEGRKPSIWDTFTHAGRIVDNSTADITADQYHKYKEDVKLMHEMGLDAYRFSISWSRLIPDGRGPVNPKGLEYYNNLINELLSFGIEPHVTLHHFDLPQALEDEYEGLLSPRIVEDFTSYADICFREFGDRVKYWITFNEPNIESLLGYYSGTFAPGRCSHPYGNCSKGDSTREPFMYAHNVLLSHASAAALYKEKYQAEQGGRVGITILAVWFEPFTDSPKDVDIANKLKEFHIGWFLDPLAYGTYPAFMKEYLGSRLPSFGEEESKQLRASFDFVGINHYYAVQLPDLSNISDVNERSRYGNFSAEIPSSTGLLGKHTLDQVLAARGVLENPIAPWALQKLLEYIKEKYGNPPVMIHENGYGEFNIDPANSGNSTDDDRRTYYLQEYTGSLLQSIRNGSNTLGYFVWSFIDCFELNTGYTSRYGLYGVDFSRKDRRRYPRLSAQWYSNFLRSSTLRSTASSIAHAE</sequence>
<keyword evidence="6" id="KW-1185">Reference proteome</keyword>
<dbReference type="GO" id="GO:0008422">
    <property type="term" value="F:beta-glucosidase activity"/>
    <property type="evidence" value="ECO:0007669"/>
    <property type="project" value="TreeGrafter"/>
</dbReference>
<dbReference type="GO" id="GO:0005975">
    <property type="term" value="P:carbohydrate metabolic process"/>
    <property type="evidence" value="ECO:0007669"/>
    <property type="project" value="InterPro"/>
</dbReference>
<evidence type="ECO:0000256" key="1">
    <source>
        <dbReference type="ARBA" id="ARBA00010838"/>
    </source>
</evidence>